<dbReference type="Gene3D" id="3.40.630.30">
    <property type="match status" value="1"/>
</dbReference>
<name>A0A8S8XBH6_9PROT</name>
<comment type="caution">
    <text evidence="2">The sequence shown here is derived from an EMBL/GenBank/DDBJ whole genome shotgun (WGS) entry which is preliminary data.</text>
</comment>
<reference evidence="2" key="1">
    <citation type="submission" date="2021-02" db="EMBL/GenBank/DDBJ databases">
        <title>Genome sequence of Rhodospirillales sp. strain TMPK1 isolated from soil.</title>
        <authorList>
            <person name="Nakai R."/>
            <person name="Kusada H."/>
            <person name="Tamaki H."/>
        </authorList>
    </citation>
    <scope>NUCLEOTIDE SEQUENCE</scope>
    <source>
        <strain evidence="2">TMPK1</strain>
    </source>
</reference>
<evidence type="ECO:0000259" key="1">
    <source>
        <dbReference type="PROSITE" id="PS51186"/>
    </source>
</evidence>
<dbReference type="Pfam" id="PF00583">
    <property type="entry name" value="Acetyltransf_1"/>
    <property type="match status" value="1"/>
</dbReference>
<dbReference type="PROSITE" id="PS51186">
    <property type="entry name" value="GNAT"/>
    <property type="match status" value="1"/>
</dbReference>
<dbReference type="SUPFAM" id="SSF55729">
    <property type="entry name" value="Acyl-CoA N-acyltransferases (Nat)"/>
    <property type="match status" value="1"/>
</dbReference>
<dbReference type="EMBL" id="BOPV01000001">
    <property type="protein sequence ID" value="GIL38655.1"/>
    <property type="molecule type" value="Genomic_DNA"/>
</dbReference>
<organism evidence="2 3">
    <name type="scientific">Roseiterribacter gracilis</name>
    <dbReference type="NCBI Taxonomy" id="2812848"/>
    <lineage>
        <taxon>Bacteria</taxon>
        <taxon>Pseudomonadati</taxon>
        <taxon>Pseudomonadota</taxon>
        <taxon>Alphaproteobacteria</taxon>
        <taxon>Rhodospirillales</taxon>
        <taxon>Roseiterribacteraceae</taxon>
        <taxon>Roseiterribacter</taxon>
    </lineage>
</organism>
<protein>
    <recommendedName>
        <fullName evidence="1">N-acetyltransferase domain-containing protein</fullName>
    </recommendedName>
</protein>
<evidence type="ECO:0000313" key="2">
    <source>
        <dbReference type="EMBL" id="GIL38655.1"/>
    </source>
</evidence>
<feature type="domain" description="N-acetyltransferase" evidence="1">
    <location>
        <begin position="3"/>
        <end position="131"/>
    </location>
</feature>
<dbReference type="InterPro" id="IPR000182">
    <property type="entry name" value="GNAT_dom"/>
</dbReference>
<evidence type="ECO:0000313" key="3">
    <source>
        <dbReference type="Proteomes" id="UP000681075"/>
    </source>
</evidence>
<accession>A0A8S8XBH6</accession>
<dbReference type="InterPro" id="IPR016181">
    <property type="entry name" value="Acyl_CoA_acyltransferase"/>
</dbReference>
<proteinExistence type="predicted"/>
<sequence length="148" mass="16188">MRLTCRIAQESDVEDALSLLDRVGQMREGAMAELERWRVLESNGSLIGCGGIEYRGSDAALLRGVAVPASLRGKGHGQLLVKELVDLAHSLGATRVYAFSTGAIPFFTKLGWKRVQVDELVAALPDAPQVESFRKRGWLPTEVAWRAP</sequence>
<dbReference type="Proteomes" id="UP000681075">
    <property type="component" value="Unassembled WGS sequence"/>
</dbReference>
<keyword evidence="3" id="KW-1185">Reference proteome</keyword>
<dbReference type="AlphaFoldDB" id="A0A8S8XBH6"/>
<gene>
    <name evidence="2" type="ORF">TMPK1_08920</name>
</gene>
<dbReference type="CDD" id="cd04301">
    <property type="entry name" value="NAT_SF"/>
    <property type="match status" value="1"/>
</dbReference>
<dbReference type="RefSeq" id="WP_420241705.1">
    <property type="nucleotide sequence ID" value="NZ_BOPV01000001.1"/>
</dbReference>
<dbReference type="GO" id="GO:0016747">
    <property type="term" value="F:acyltransferase activity, transferring groups other than amino-acyl groups"/>
    <property type="evidence" value="ECO:0007669"/>
    <property type="project" value="InterPro"/>
</dbReference>